<keyword evidence="9" id="KW-1185">Reference proteome</keyword>
<evidence type="ECO:0000256" key="4">
    <source>
        <dbReference type="ARBA" id="ARBA00022759"/>
    </source>
</evidence>
<sequence>EIKHITGIPHSPTGQAIIECAHKMLKDMLQKQKRGSEKDSSQNRLNKALYVLNFLNRMNTEGDTPVELHFCAGRVERLMKVEKPPVMYKEICSNKWL</sequence>
<keyword evidence="6" id="KW-0695">RNA-directed DNA polymerase</keyword>
<name>A0A851TKP6_9AVES</name>
<feature type="non-terminal residue" evidence="8">
    <location>
        <position position="1"/>
    </location>
</feature>
<evidence type="ECO:0000256" key="5">
    <source>
        <dbReference type="ARBA" id="ARBA00022801"/>
    </source>
</evidence>
<dbReference type="PROSITE" id="PS50994">
    <property type="entry name" value="INTEGRASE"/>
    <property type="match status" value="1"/>
</dbReference>
<reference evidence="9" key="1">
    <citation type="submission" date="2023-07" db="EMBL/GenBank/DDBJ databases">
        <title>Bird 10,000 Genomes (B10K) Project - Family phase.</title>
        <authorList>
            <person name="Zhang G."/>
        </authorList>
    </citation>
    <scope>NUCLEOTIDE SEQUENCE [LARGE SCALE GENOMIC DNA]</scope>
</reference>
<dbReference type="InterPro" id="IPR036397">
    <property type="entry name" value="RNaseH_sf"/>
</dbReference>
<evidence type="ECO:0000256" key="3">
    <source>
        <dbReference type="ARBA" id="ARBA00022722"/>
    </source>
</evidence>
<dbReference type="GO" id="GO:0003964">
    <property type="term" value="F:RNA-directed DNA polymerase activity"/>
    <property type="evidence" value="ECO:0007669"/>
    <property type="project" value="UniProtKB-KW"/>
</dbReference>
<proteinExistence type="predicted"/>
<feature type="domain" description="Integrase catalytic" evidence="7">
    <location>
        <begin position="1"/>
        <end position="73"/>
    </location>
</feature>
<dbReference type="SUPFAM" id="SSF53098">
    <property type="entry name" value="Ribonuclease H-like"/>
    <property type="match status" value="1"/>
</dbReference>
<dbReference type="PANTHER" id="PTHR41694:SF3">
    <property type="entry name" value="RNA-DIRECTED DNA POLYMERASE-RELATED"/>
    <property type="match status" value="1"/>
</dbReference>
<evidence type="ECO:0000256" key="6">
    <source>
        <dbReference type="ARBA" id="ARBA00022918"/>
    </source>
</evidence>
<keyword evidence="2" id="KW-0548">Nucleotidyltransferase</keyword>
<dbReference type="GO" id="GO:0035613">
    <property type="term" value="F:RNA stem-loop binding"/>
    <property type="evidence" value="ECO:0007669"/>
    <property type="project" value="TreeGrafter"/>
</dbReference>
<evidence type="ECO:0000256" key="1">
    <source>
        <dbReference type="ARBA" id="ARBA00022679"/>
    </source>
</evidence>
<evidence type="ECO:0000256" key="2">
    <source>
        <dbReference type="ARBA" id="ARBA00022695"/>
    </source>
</evidence>
<dbReference type="InterPro" id="IPR012337">
    <property type="entry name" value="RNaseH-like_sf"/>
</dbReference>
<dbReference type="GO" id="GO:0016787">
    <property type="term" value="F:hydrolase activity"/>
    <property type="evidence" value="ECO:0007669"/>
    <property type="project" value="UniProtKB-KW"/>
</dbReference>
<dbReference type="Gene3D" id="3.30.420.10">
    <property type="entry name" value="Ribonuclease H-like superfamily/Ribonuclease H"/>
    <property type="match status" value="1"/>
</dbReference>
<evidence type="ECO:0000313" key="9">
    <source>
        <dbReference type="Proteomes" id="UP000661971"/>
    </source>
</evidence>
<dbReference type="AlphaFoldDB" id="A0A851TKP6"/>
<dbReference type="Proteomes" id="UP000661971">
    <property type="component" value="Unassembled WGS sequence"/>
</dbReference>
<dbReference type="GO" id="GO:0015074">
    <property type="term" value="P:DNA integration"/>
    <property type="evidence" value="ECO:0007669"/>
    <property type="project" value="InterPro"/>
</dbReference>
<dbReference type="EMBL" id="WBNA01000377">
    <property type="protein sequence ID" value="NXD16341.1"/>
    <property type="molecule type" value="Genomic_DNA"/>
</dbReference>
<gene>
    <name evidence="8" type="primary">Ervk8_1</name>
    <name evidence="8" type="ORF">NOTNIG_R14286</name>
</gene>
<evidence type="ECO:0000259" key="7">
    <source>
        <dbReference type="PROSITE" id="PS50994"/>
    </source>
</evidence>
<keyword evidence="1" id="KW-0808">Transferase</keyword>
<organism evidence="8 9">
    <name type="scientific">Nothocercus nigrocapillus</name>
    <dbReference type="NCBI Taxonomy" id="1977171"/>
    <lineage>
        <taxon>Eukaryota</taxon>
        <taxon>Metazoa</taxon>
        <taxon>Chordata</taxon>
        <taxon>Craniata</taxon>
        <taxon>Vertebrata</taxon>
        <taxon>Euteleostomi</taxon>
        <taxon>Archelosauria</taxon>
        <taxon>Archosauria</taxon>
        <taxon>Dinosauria</taxon>
        <taxon>Saurischia</taxon>
        <taxon>Theropoda</taxon>
        <taxon>Coelurosauria</taxon>
        <taxon>Aves</taxon>
        <taxon>Palaeognathae</taxon>
        <taxon>Tinamiformes</taxon>
        <taxon>Tinamidae</taxon>
        <taxon>Nothocercus</taxon>
    </lineage>
</organism>
<comment type="caution">
    <text evidence="8">The sequence shown here is derived from an EMBL/GenBank/DDBJ whole genome shotgun (WGS) entry which is preliminary data.</text>
</comment>
<dbReference type="PANTHER" id="PTHR41694">
    <property type="entry name" value="ENDOGENOUS RETROVIRUS GROUP K MEMBER POL PROTEIN"/>
    <property type="match status" value="1"/>
</dbReference>
<keyword evidence="5" id="KW-0378">Hydrolase</keyword>
<keyword evidence="4" id="KW-0255">Endonuclease</keyword>
<protein>
    <submittedName>
        <fullName evidence="8">POK8 protein</fullName>
    </submittedName>
</protein>
<keyword evidence="3" id="KW-0540">Nuclease</keyword>
<feature type="non-terminal residue" evidence="8">
    <location>
        <position position="97"/>
    </location>
</feature>
<dbReference type="InterPro" id="IPR001584">
    <property type="entry name" value="Integrase_cat-core"/>
</dbReference>
<dbReference type="GO" id="GO:0004519">
    <property type="term" value="F:endonuclease activity"/>
    <property type="evidence" value="ECO:0007669"/>
    <property type="project" value="UniProtKB-KW"/>
</dbReference>
<accession>A0A851TKP6</accession>
<evidence type="ECO:0000313" key="8">
    <source>
        <dbReference type="EMBL" id="NXD16341.1"/>
    </source>
</evidence>